<reference evidence="1" key="1">
    <citation type="submission" date="2022-01" db="EMBL/GenBank/DDBJ databases">
        <authorList>
            <person name="Jo J.-H."/>
            <person name="Im W.-T."/>
        </authorList>
    </citation>
    <scope>NUCLEOTIDE SEQUENCE</scope>
    <source>
        <strain evidence="1">XY25</strain>
    </source>
</reference>
<gene>
    <name evidence="1" type="ORF">LZ012_08345</name>
</gene>
<evidence type="ECO:0000313" key="1">
    <source>
        <dbReference type="EMBL" id="MCG2577004.1"/>
    </source>
</evidence>
<name>A0ABS9K1G0_9RHOO</name>
<accession>A0ABS9K1G0</accession>
<dbReference type="EMBL" id="JAKLTN010000001">
    <property type="protein sequence ID" value="MCG2577004.1"/>
    <property type="molecule type" value="Genomic_DNA"/>
</dbReference>
<protein>
    <submittedName>
        <fullName evidence="1">Uncharacterized protein</fullName>
    </submittedName>
</protein>
<proteinExistence type="predicted"/>
<dbReference type="RefSeq" id="WP_275709512.1">
    <property type="nucleotide sequence ID" value="NZ_JAKLTN010000001.1"/>
</dbReference>
<organism evidence="1 2">
    <name type="scientific">Dechloromonas hankyongensis</name>
    <dbReference type="NCBI Taxonomy" id="2908002"/>
    <lineage>
        <taxon>Bacteria</taxon>
        <taxon>Pseudomonadati</taxon>
        <taxon>Pseudomonadota</taxon>
        <taxon>Betaproteobacteria</taxon>
        <taxon>Rhodocyclales</taxon>
        <taxon>Azonexaceae</taxon>
        <taxon>Dechloromonas</taxon>
    </lineage>
</organism>
<comment type="caution">
    <text evidence="1">The sequence shown here is derived from an EMBL/GenBank/DDBJ whole genome shotgun (WGS) entry which is preliminary data.</text>
</comment>
<keyword evidence="2" id="KW-1185">Reference proteome</keyword>
<evidence type="ECO:0000313" key="2">
    <source>
        <dbReference type="Proteomes" id="UP001165384"/>
    </source>
</evidence>
<dbReference type="Proteomes" id="UP001165384">
    <property type="component" value="Unassembled WGS sequence"/>
</dbReference>
<sequence>MSMKLNEEALFWMRLAAFASLSEHVLSTGASVPDAEELLFGFALPGNLPLSYACLTGGAAAELH</sequence>